<feature type="transmembrane region" description="Helical" evidence="2">
    <location>
        <begin position="12"/>
        <end position="32"/>
    </location>
</feature>
<sequence length="277" mass="29862">MAWQRGVTLVELMVGIAIGLLVVAVAMVALMASRGISGTVSDASQLQQQGAYAMRVIGNQLRQAGSLYLNPDPASAGTGADPMSPVAFETNTTGTEGNNFNQEDTLGKVSTDSSLATAFRRYKDRVFINTDEIALSRNCIGLPKDASEDRKTESNFTLEDAQLKCSGNGSTAQPVIGNVAELQFVYIEQSLGANGSEIQYKKAADVKNWRQVQGIQVCLVVYGTEPVDMPDGSKYMGCDGETEVDMTTLTGPRKNRLHLLLRNTFQLRSQALLEPSI</sequence>
<feature type="compositionally biased region" description="Low complexity" evidence="1">
    <location>
        <begin position="88"/>
        <end position="101"/>
    </location>
</feature>
<evidence type="ECO:0000256" key="1">
    <source>
        <dbReference type="SAM" id="MobiDB-lite"/>
    </source>
</evidence>
<name>A0A5B8RY91_9BURK</name>
<dbReference type="GO" id="GO:0043683">
    <property type="term" value="P:type IV pilus assembly"/>
    <property type="evidence" value="ECO:0007669"/>
    <property type="project" value="InterPro"/>
</dbReference>
<dbReference type="OrthoDB" id="8752043at2"/>
<dbReference type="RefSeq" id="WP_146913314.1">
    <property type="nucleotide sequence ID" value="NZ_CP042344.1"/>
</dbReference>
<dbReference type="Pfam" id="PF07963">
    <property type="entry name" value="N_methyl"/>
    <property type="match status" value="1"/>
</dbReference>
<proteinExistence type="predicted"/>
<dbReference type="InterPro" id="IPR032092">
    <property type="entry name" value="PilW"/>
</dbReference>
<keyword evidence="4" id="KW-1185">Reference proteome</keyword>
<accession>A0A5B8RY91</accession>
<dbReference type="Proteomes" id="UP000321199">
    <property type="component" value="Chromosome"/>
</dbReference>
<evidence type="ECO:0000313" key="3">
    <source>
        <dbReference type="EMBL" id="QEA13724.1"/>
    </source>
</evidence>
<reference evidence="3 4" key="1">
    <citation type="submission" date="2019-07" db="EMBL/GenBank/DDBJ databases">
        <title>Complete genome sequence of Comamonas sp. NLF 7-7 isolated from livestock.</title>
        <authorList>
            <person name="Kim D.H."/>
            <person name="Kim J.G."/>
        </authorList>
    </citation>
    <scope>NUCLEOTIDE SEQUENCE [LARGE SCALE GENOMIC DNA]</scope>
    <source>
        <strain evidence="3 4">NLF 7-7</strain>
    </source>
</reference>
<feature type="region of interest" description="Disordered" evidence="1">
    <location>
        <begin position="87"/>
        <end position="106"/>
    </location>
</feature>
<dbReference type="AlphaFoldDB" id="A0A5B8RY91"/>
<organism evidence="3 4">
    <name type="scientific">Comamonas flocculans</name>
    <dbReference type="NCBI Taxonomy" id="2597701"/>
    <lineage>
        <taxon>Bacteria</taxon>
        <taxon>Pseudomonadati</taxon>
        <taxon>Pseudomonadota</taxon>
        <taxon>Betaproteobacteria</taxon>
        <taxon>Burkholderiales</taxon>
        <taxon>Comamonadaceae</taxon>
        <taxon>Comamonas</taxon>
    </lineage>
</organism>
<keyword evidence="2" id="KW-0812">Transmembrane</keyword>
<dbReference type="EMBL" id="CP042344">
    <property type="protein sequence ID" value="QEA13724.1"/>
    <property type="molecule type" value="Genomic_DNA"/>
</dbReference>
<protein>
    <submittedName>
        <fullName evidence="3">Prepilin-type N-terminal cleavage/methylation domain-containing protein</fullName>
    </submittedName>
</protein>
<keyword evidence="2" id="KW-0472">Membrane</keyword>
<dbReference type="KEGG" id="cof:FOZ74_12160"/>
<dbReference type="NCBIfam" id="TIGR02532">
    <property type="entry name" value="IV_pilin_GFxxxE"/>
    <property type="match status" value="1"/>
</dbReference>
<gene>
    <name evidence="3" type="ORF">FOZ74_12160</name>
</gene>
<dbReference type="PROSITE" id="PS00409">
    <property type="entry name" value="PROKAR_NTER_METHYL"/>
    <property type="match status" value="1"/>
</dbReference>
<dbReference type="Pfam" id="PF16074">
    <property type="entry name" value="PilW"/>
    <property type="match status" value="1"/>
</dbReference>
<evidence type="ECO:0000313" key="4">
    <source>
        <dbReference type="Proteomes" id="UP000321199"/>
    </source>
</evidence>
<evidence type="ECO:0000256" key="2">
    <source>
        <dbReference type="SAM" id="Phobius"/>
    </source>
</evidence>
<dbReference type="InterPro" id="IPR012902">
    <property type="entry name" value="N_methyl_site"/>
</dbReference>
<keyword evidence="2" id="KW-1133">Transmembrane helix</keyword>